<dbReference type="AlphaFoldDB" id="A0A0P0V590"/>
<feature type="region of interest" description="Disordered" evidence="1">
    <location>
        <begin position="133"/>
        <end position="230"/>
    </location>
</feature>
<feature type="compositionally biased region" description="Low complexity" evidence="1">
    <location>
        <begin position="106"/>
        <end position="119"/>
    </location>
</feature>
<dbReference type="Gramene" id="Os01t0616366-00">
    <property type="protein sequence ID" value="Os01t0616366-00"/>
    <property type="gene ID" value="Os01g0616366"/>
</dbReference>
<proteinExistence type="predicted"/>
<reference evidence="2 3" key="2">
    <citation type="journal article" date="2013" name="Plant Cell Physiol.">
        <title>Rice Annotation Project Database (RAP-DB): an integrative and interactive database for rice genomics.</title>
        <authorList>
            <person name="Sakai H."/>
            <person name="Lee S.S."/>
            <person name="Tanaka T."/>
            <person name="Numa H."/>
            <person name="Kim J."/>
            <person name="Kawahara Y."/>
            <person name="Wakimoto H."/>
            <person name="Yang C.C."/>
            <person name="Iwamoto M."/>
            <person name="Abe T."/>
            <person name="Yamada Y."/>
            <person name="Muto A."/>
            <person name="Inokuchi H."/>
            <person name="Ikemura T."/>
            <person name="Matsumoto T."/>
            <person name="Sasaki T."/>
            <person name="Itoh T."/>
        </authorList>
    </citation>
    <scope>NUCLEOTIDE SEQUENCE [LARGE SCALE GENOMIC DNA]</scope>
    <source>
        <strain evidence="3">cv. Nipponbare</strain>
    </source>
</reference>
<feature type="compositionally biased region" description="Basic residues" evidence="1">
    <location>
        <begin position="137"/>
        <end position="146"/>
    </location>
</feature>
<feature type="non-terminal residue" evidence="2">
    <location>
        <position position="1"/>
    </location>
</feature>
<feature type="region of interest" description="Disordered" evidence="1">
    <location>
        <begin position="83"/>
        <end position="119"/>
    </location>
</feature>
<gene>
    <name evidence="2" type="ordered locus">Os01g0616366</name>
    <name evidence="2" type="ORF">OSNPB_010616366</name>
</gene>
<feature type="compositionally biased region" description="Low complexity" evidence="1">
    <location>
        <begin position="171"/>
        <end position="185"/>
    </location>
</feature>
<keyword evidence="3" id="KW-1185">Reference proteome</keyword>
<organism evidence="2 3">
    <name type="scientific">Oryza sativa subsp. japonica</name>
    <name type="common">Rice</name>
    <dbReference type="NCBI Taxonomy" id="39947"/>
    <lineage>
        <taxon>Eukaryota</taxon>
        <taxon>Viridiplantae</taxon>
        <taxon>Streptophyta</taxon>
        <taxon>Embryophyta</taxon>
        <taxon>Tracheophyta</taxon>
        <taxon>Spermatophyta</taxon>
        <taxon>Magnoliopsida</taxon>
        <taxon>Liliopsida</taxon>
        <taxon>Poales</taxon>
        <taxon>Poaceae</taxon>
        <taxon>BOP clade</taxon>
        <taxon>Oryzoideae</taxon>
        <taxon>Oryzeae</taxon>
        <taxon>Oryzinae</taxon>
        <taxon>Oryza</taxon>
        <taxon>Oryza sativa</taxon>
    </lineage>
</organism>
<feature type="compositionally biased region" description="Basic residues" evidence="1">
    <location>
        <begin position="220"/>
        <end position="230"/>
    </location>
</feature>
<feature type="compositionally biased region" description="Basic residues" evidence="1">
    <location>
        <begin position="84"/>
        <end position="105"/>
    </location>
</feature>
<protein>
    <submittedName>
        <fullName evidence="2">Os01g0616366 protein</fullName>
    </submittedName>
</protein>
<reference evidence="3" key="1">
    <citation type="journal article" date="2005" name="Nature">
        <title>The map-based sequence of the rice genome.</title>
        <authorList>
            <consortium name="International rice genome sequencing project (IRGSP)"/>
            <person name="Matsumoto T."/>
            <person name="Wu J."/>
            <person name="Kanamori H."/>
            <person name="Katayose Y."/>
            <person name="Fujisawa M."/>
            <person name="Namiki N."/>
            <person name="Mizuno H."/>
            <person name="Yamamoto K."/>
            <person name="Antonio B.A."/>
            <person name="Baba T."/>
            <person name="Sakata K."/>
            <person name="Nagamura Y."/>
            <person name="Aoki H."/>
            <person name="Arikawa K."/>
            <person name="Arita K."/>
            <person name="Bito T."/>
            <person name="Chiden Y."/>
            <person name="Fujitsuka N."/>
            <person name="Fukunaka R."/>
            <person name="Hamada M."/>
            <person name="Harada C."/>
            <person name="Hayashi A."/>
            <person name="Hijishita S."/>
            <person name="Honda M."/>
            <person name="Hosokawa S."/>
            <person name="Ichikawa Y."/>
            <person name="Idonuma A."/>
            <person name="Iijima M."/>
            <person name="Ikeda M."/>
            <person name="Ikeno M."/>
            <person name="Ito K."/>
            <person name="Ito S."/>
            <person name="Ito T."/>
            <person name="Ito Y."/>
            <person name="Ito Y."/>
            <person name="Iwabuchi A."/>
            <person name="Kamiya K."/>
            <person name="Karasawa W."/>
            <person name="Kurita K."/>
            <person name="Katagiri S."/>
            <person name="Kikuta A."/>
            <person name="Kobayashi H."/>
            <person name="Kobayashi N."/>
            <person name="Machita K."/>
            <person name="Maehara T."/>
            <person name="Masukawa M."/>
            <person name="Mizubayashi T."/>
            <person name="Mukai Y."/>
            <person name="Nagasaki H."/>
            <person name="Nagata Y."/>
            <person name="Naito S."/>
            <person name="Nakashima M."/>
            <person name="Nakama Y."/>
            <person name="Nakamichi Y."/>
            <person name="Nakamura M."/>
            <person name="Meguro A."/>
            <person name="Negishi M."/>
            <person name="Ohta I."/>
            <person name="Ohta T."/>
            <person name="Okamoto M."/>
            <person name="Ono N."/>
            <person name="Saji S."/>
            <person name="Sakaguchi M."/>
            <person name="Sakai K."/>
            <person name="Shibata M."/>
            <person name="Shimokawa T."/>
            <person name="Song J."/>
            <person name="Takazaki Y."/>
            <person name="Terasawa K."/>
            <person name="Tsugane M."/>
            <person name="Tsuji K."/>
            <person name="Ueda S."/>
            <person name="Waki K."/>
            <person name="Yamagata H."/>
            <person name="Yamamoto M."/>
            <person name="Yamamoto S."/>
            <person name="Yamane H."/>
            <person name="Yoshiki S."/>
            <person name="Yoshihara R."/>
            <person name="Yukawa K."/>
            <person name="Zhong H."/>
            <person name="Yano M."/>
            <person name="Yuan Q."/>
            <person name="Ouyang S."/>
            <person name="Liu J."/>
            <person name="Jones K.M."/>
            <person name="Gansberger K."/>
            <person name="Moffat K."/>
            <person name="Hill J."/>
            <person name="Bera J."/>
            <person name="Fadrosh D."/>
            <person name="Jin S."/>
            <person name="Johri S."/>
            <person name="Kim M."/>
            <person name="Overton L."/>
            <person name="Reardon M."/>
            <person name="Tsitrin T."/>
            <person name="Vuong H."/>
            <person name="Weaver B."/>
            <person name="Ciecko A."/>
            <person name="Tallon L."/>
            <person name="Jackson J."/>
            <person name="Pai G."/>
            <person name="Aken S.V."/>
            <person name="Utterback T."/>
            <person name="Reidmuller S."/>
            <person name="Feldblyum T."/>
            <person name="Hsiao J."/>
            <person name="Zismann V."/>
            <person name="Iobst S."/>
            <person name="de Vazeille A.R."/>
            <person name="Buell C.R."/>
            <person name="Ying K."/>
            <person name="Li Y."/>
            <person name="Lu T."/>
            <person name="Huang Y."/>
            <person name="Zhao Q."/>
            <person name="Feng Q."/>
            <person name="Zhang L."/>
            <person name="Zhu J."/>
            <person name="Weng Q."/>
            <person name="Mu J."/>
            <person name="Lu Y."/>
            <person name="Fan D."/>
            <person name="Liu Y."/>
            <person name="Guan J."/>
            <person name="Zhang Y."/>
            <person name="Yu S."/>
            <person name="Liu X."/>
            <person name="Zhang Y."/>
            <person name="Hong G."/>
            <person name="Han B."/>
            <person name="Choisne N."/>
            <person name="Demange N."/>
            <person name="Orjeda G."/>
            <person name="Samain S."/>
            <person name="Cattolico L."/>
            <person name="Pelletier E."/>
            <person name="Couloux A."/>
            <person name="Segurens B."/>
            <person name="Wincker P."/>
            <person name="D'Hont A."/>
            <person name="Scarpelli C."/>
            <person name="Weissenbach J."/>
            <person name="Salanoubat M."/>
            <person name="Quetier F."/>
            <person name="Yu Y."/>
            <person name="Kim H.R."/>
            <person name="Rambo T."/>
            <person name="Currie J."/>
            <person name="Collura K."/>
            <person name="Luo M."/>
            <person name="Yang T."/>
            <person name="Ammiraju J.S.S."/>
            <person name="Engler F."/>
            <person name="Soderlund C."/>
            <person name="Wing R.A."/>
            <person name="Palmer L.E."/>
            <person name="de la Bastide M."/>
            <person name="Spiegel L."/>
            <person name="Nascimento L."/>
            <person name="Zutavern T."/>
            <person name="O'Shaughnessy A."/>
            <person name="Dike S."/>
            <person name="Dedhia N."/>
            <person name="Preston R."/>
            <person name="Balija V."/>
            <person name="McCombie W.R."/>
            <person name="Chow T."/>
            <person name="Chen H."/>
            <person name="Chung M."/>
            <person name="Chen C."/>
            <person name="Shaw J."/>
            <person name="Wu H."/>
            <person name="Hsiao K."/>
            <person name="Chao Y."/>
            <person name="Chu M."/>
            <person name="Cheng C."/>
            <person name="Hour A."/>
            <person name="Lee P."/>
            <person name="Lin S."/>
            <person name="Lin Y."/>
            <person name="Liou J."/>
            <person name="Liu S."/>
            <person name="Hsing Y."/>
            <person name="Raghuvanshi S."/>
            <person name="Mohanty A."/>
            <person name="Bharti A.K."/>
            <person name="Gaur A."/>
            <person name="Gupta V."/>
            <person name="Kumar D."/>
            <person name="Ravi V."/>
            <person name="Vij S."/>
            <person name="Kapur A."/>
            <person name="Khurana P."/>
            <person name="Khurana P."/>
            <person name="Khurana J.P."/>
            <person name="Tyagi A.K."/>
            <person name="Gaikwad K."/>
            <person name="Singh A."/>
            <person name="Dalal V."/>
            <person name="Srivastava S."/>
            <person name="Dixit A."/>
            <person name="Pal A.K."/>
            <person name="Ghazi I.A."/>
            <person name="Yadav M."/>
            <person name="Pandit A."/>
            <person name="Bhargava A."/>
            <person name="Sureshbabu K."/>
            <person name="Batra K."/>
            <person name="Sharma T.R."/>
            <person name="Mohapatra T."/>
            <person name="Singh N.K."/>
            <person name="Messing J."/>
            <person name="Nelson A.B."/>
            <person name="Fuks G."/>
            <person name="Kavchok S."/>
            <person name="Keizer G."/>
            <person name="Linton E."/>
            <person name="Llaca V."/>
            <person name="Song R."/>
            <person name="Tanyolac B."/>
            <person name="Young S."/>
            <person name="Ho-Il K."/>
            <person name="Hahn J.H."/>
            <person name="Sangsakoo G."/>
            <person name="Vanavichit A."/>
            <person name="de Mattos Luiz.A.T."/>
            <person name="Zimmer P.D."/>
            <person name="Malone G."/>
            <person name="Dellagostin O."/>
            <person name="de Oliveira A.C."/>
            <person name="Bevan M."/>
            <person name="Bancroft I."/>
            <person name="Minx P."/>
            <person name="Cordum H."/>
            <person name="Wilson R."/>
            <person name="Cheng Z."/>
            <person name="Jin W."/>
            <person name="Jiang J."/>
            <person name="Leong S.A."/>
            <person name="Iwama H."/>
            <person name="Gojobori T."/>
            <person name="Itoh T."/>
            <person name="Niimura Y."/>
            <person name="Fujii Y."/>
            <person name="Habara T."/>
            <person name="Sakai H."/>
            <person name="Sato Y."/>
            <person name="Wilson G."/>
            <person name="Kumar K."/>
            <person name="McCouch S."/>
            <person name="Juretic N."/>
            <person name="Hoen D."/>
            <person name="Wright S."/>
            <person name="Bruskiewich R."/>
            <person name="Bureau T."/>
            <person name="Miyao A."/>
            <person name="Hirochika H."/>
            <person name="Nishikawa T."/>
            <person name="Kadowaki K."/>
            <person name="Sugiura M."/>
            <person name="Burr B."/>
            <person name="Sasaki T."/>
        </authorList>
    </citation>
    <scope>NUCLEOTIDE SEQUENCE [LARGE SCALE GENOMIC DNA]</scope>
    <source>
        <strain evidence="3">cv. Nipponbare</strain>
    </source>
</reference>
<sequence>MQEAGEAAVGAAVGRIEADCLLAVAERVGEAAEAGERGGAVPAARGALGAEGHGAVVVPQRLGVLALLVPLVAQAGHILEAPAARRRRRREGRRRSRSVSKKRRGVNAAPRGGHAAAAAHDAPVAVVAGAGSEHVRAGARRGRRGRRDGDAPGRADVTCGERISHRRARRAPAVPAAAAAPAAAPTGEYQRARSAPPVPGQPRGRALRRQLAGVAPPARQRQRPGIRRRR</sequence>
<evidence type="ECO:0000256" key="1">
    <source>
        <dbReference type="SAM" id="MobiDB-lite"/>
    </source>
</evidence>
<dbReference type="EMBL" id="AP014957">
    <property type="protein sequence ID" value="BAS73167.1"/>
    <property type="molecule type" value="Genomic_DNA"/>
</dbReference>
<evidence type="ECO:0000313" key="3">
    <source>
        <dbReference type="Proteomes" id="UP000059680"/>
    </source>
</evidence>
<accession>A0A0P0V590</accession>
<reference evidence="2 3" key="3">
    <citation type="journal article" date="2013" name="Rice">
        <title>Improvement of the Oryza sativa Nipponbare reference genome using next generation sequence and optical map data.</title>
        <authorList>
            <person name="Kawahara Y."/>
            <person name="de la Bastide M."/>
            <person name="Hamilton J.P."/>
            <person name="Kanamori H."/>
            <person name="McCombie W.R."/>
            <person name="Ouyang S."/>
            <person name="Schwartz D.C."/>
            <person name="Tanaka T."/>
            <person name="Wu J."/>
            <person name="Zhou S."/>
            <person name="Childs K.L."/>
            <person name="Davidson R.M."/>
            <person name="Lin H."/>
            <person name="Quesada-Ocampo L."/>
            <person name="Vaillancourt B."/>
            <person name="Sakai H."/>
            <person name="Lee S.S."/>
            <person name="Kim J."/>
            <person name="Numa H."/>
            <person name="Itoh T."/>
            <person name="Buell C.R."/>
            <person name="Matsumoto T."/>
        </authorList>
    </citation>
    <scope>NUCLEOTIDE SEQUENCE [LARGE SCALE GENOMIC DNA]</scope>
    <source>
        <strain evidence="3">cv. Nipponbare</strain>
    </source>
</reference>
<dbReference type="PaxDb" id="39947-A0A0P0V590"/>
<dbReference type="InParanoid" id="A0A0P0V590"/>
<evidence type="ECO:0000313" key="2">
    <source>
        <dbReference type="EMBL" id="BAS73167.1"/>
    </source>
</evidence>
<dbReference type="Proteomes" id="UP000059680">
    <property type="component" value="Chromosome 1"/>
</dbReference>
<name>A0A0P0V590_ORYSJ</name>